<sequence length="135" mass="14549">APCASEVVAAGLQGGWKICVVCQPPRSPDCNVLDLCFFNAIQAMQYKKPTNQIDSLIGSVGGTFRLINSTTLDACFLTLQKVMESIIVHEGGNNFSLPRVRKSSYPKGALPLTLSVSKMTVDKGYAALTQQILNQ</sequence>
<protein>
    <submittedName>
        <fullName evidence="1">Uncharacterized protein</fullName>
    </submittedName>
</protein>
<keyword evidence="2" id="KW-1185">Reference proteome</keyword>
<comment type="caution">
    <text evidence="1">The sequence shown here is derived from an EMBL/GenBank/DDBJ whole genome shotgun (WGS) entry which is preliminary data.</text>
</comment>
<dbReference type="AlphaFoldDB" id="A0A8J5I2T1"/>
<dbReference type="EMBL" id="JAENGY010002831">
    <property type="protein sequence ID" value="KAG6943144.1"/>
    <property type="molecule type" value="Genomic_DNA"/>
</dbReference>
<proteinExistence type="predicted"/>
<dbReference type="Proteomes" id="UP000709295">
    <property type="component" value="Unassembled WGS sequence"/>
</dbReference>
<evidence type="ECO:0000313" key="2">
    <source>
        <dbReference type="Proteomes" id="UP000709295"/>
    </source>
</evidence>
<evidence type="ECO:0000313" key="1">
    <source>
        <dbReference type="EMBL" id="KAG6943144.1"/>
    </source>
</evidence>
<dbReference type="PANTHER" id="PTHR47169">
    <property type="entry name" value="OS01G0541250 PROTEIN"/>
    <property type="match status" value="1"/>
</dbReference>
<gene>
    <name evidence="1" type="ORF">JG688_00017760</name>
</gene>
<feature type="non-terminal residue" evidence="1">
    <location>
        <position position="1"/>
    </location>
</feature>
<accession>A0A8J5I2T1</accession>
<reference evidence="1" key="1">
    <citation type="submission" date="2021-01" db="EMBL/GenBank/DDBJ databases">
        <title>Phytophthora aleatoria, a newly-described species from Pinus radiata is distinct from Phytophthora cactorum isolates based on comparative genomics.</title>
        <authorList>
            <person name="Mcdougal R."/>
            <person name="Panda P."/>
            <person name="Williams N."/>
            <person name="Studholme D.J."/>
        </authorList>
    </citation>
    <scope>NUCLEOTIDE SEQUENCE</scope>
    <source>
        <strain evidence="1">NZFS 4037</strain>
    </source>
</reference>
<organism evidence="1 2">
    <name type="scientific">Phytophthora aleatoria</name>
    <dbReference type="NCBI Taxonomy" id="2496075"/>
    <lineage>
        <taxon>Eukaryota</taxon>
        <taxon>Sar</taxon>
        <taxon>Stramenopiles</taxon>
        <taxon>Oomycota</taxon>
        <taxon>Peronosporomycetes</taxon>
        <taxon>Peronosporales</taxon>
        <taxon>Peronosporaceae</taxon>
        <taxon>Phytophthora</taxon>
    </lineage>
</organism>
<name>A0A8J5I2T1_9STRA</name>